<evidence type="ECO:0000313" key="3">
    <source>
        <dbReference type="Proteomes" id="UP000486534"/>
    </source>
</evidence>
<dbReference type="EMBL" id="WHUV01000002">
    <property type="protein sequence ID" value="MQA54103.1"/>
    <property type="molecule type" value="Genomic_DNA"/>
</dbReference>
<feature type="transmembrane region" description="Helical" evidence="1">
    <location>
        <begin position="113"/>
        <end position="132"/>
    </location>
</feature>
<dbReference type="Pfam" id="PF06961">
    <property type="entry name" value="DUF1294"/>
    <property type="match status" value="1"/>
</dbReference>
<feature type="transmembrane region" description="Helical" evidence="1">
    <location>
        <begin position="47"/>
        <end position="65"/>
    </location>
</feature>
<gene>
    <name evidence="2" type="ORF">GDH07_12335</name>
</gene>
<name>A0A7X1U4K8_9PSED</name>
<evidence type="ECO:0000256" key="1">
    <source>
        <dbReference type="SAM" id="Phobius"/>
    </source>
</evidence>
<feature type="transmembrane region" description="Helical" evidence="1">
    <location>
        <begin position="21"/>
        <end position="41"/>
    </location>
</feature>
<protein>
    <submittedName>
        <fullName evidence="2">DUF1294 domain-containing protein</fullName>
    </submittedName>
</protein>
<keyword evidence="1" id="KW-1133">Transmembrane helix</keyword>
<dbReference type="RefSeq" id="WP_343038223.1">
    <property type="nucleotide sequence ID" value="NZ_CP191492.1"/>
</dbReference>
<dbReference type="InterPro" id="IPR010718">
    <property type="entry name" value="DUF1294"/>
</dbReference>
<evidence type="ECO:0000313" key="2">
    <source>
        <dbReference type="EMBL" id="MQA54103.1"/>
    </source>
</evidence>
<proteinExistence type="predicted"/>
<organism evidence="2 3">
    <name type="scientific">Pseudomonas piscis</name>
    <dbReference type="NCBI Taxonomy" id="2614538"/>
    <lineage>
        <taxon>Bacteria</taxon>
        <taxon>Pseudomonadati</taxon>
        <taxon>Pseudomonadota</taxon>
        <taxon>Gammaproteobacteria</taxon>
        <taxon>Pseudomonadales</taxon>
        <taxon>Pseudomonadaceae</taxon>
        <taxon>Pseudomonas</taxon>
    </lineage>
</organism>
<reference evidence="2 3" key="1">
    <citation type="submission" date="2019-10" db="EMBL/GenBank/DDBJ databases">
        <title>Pseudomonas dajingensis sp. nov., isolated from the profound head ulcers of farmed Murray cod (Maccullochella peelii peelii).</title>
        <authorList>
            <person name="Liu Y."/>
        </authorList>
    </citation>
    <scope>NUCLEOTIDE SEQUENCE [LARGE SCALE GENOMIC DNA]</scope>
    <source>
        <strain evidence="2 3">MC042</strain>
    </source>
</reference>
<keyword evidence="1" id="KW-0812">Transmembrane</keyword>
<keyword evidence="1" id="KW-0472">Membrane</keyword>
<sequence length="140" mass="16057">MRASRSEQRQGSPGRIQHPRAKLLAFILLCALPLYGALSLWWRDGSVIALAAYGAVSLLTFLAYWHDKRRAREQGQRTPENILHAMELAGGWPGALLAQQLLRHKTRKLSYQALFWLIVALHQVFWIDRLFLQGGWSRLL</sequence>
<comment type="caution">
    <text evidence="2">The sequence shown here is derived from an EMBL/GenBank/DDBJ whole genome shotgun (WGS) entry which is preliminary data.</text>
</comment>
<dbReference type="Proteomes" id="UP000486534">
    <property type="component" value="Unassembled WGS sequence"/>
</dbReference>
<accession>A0A7X1U4K8</accession>
<dbReference type="AlphaFoldDB" id="A0A7X1U4K8"/>